<proteinExistence type="predicted"/>
<dbReference type="VEuPathDB" id="FungiDB:PPTG_24902"/>
<dbReference type="Proteomes" id="UP000054423">
    <property type="component" value="Unassembled WGS sequence"/>
</dbReference>
<evidence type="ECO:0000313" key="1">
    <source>
        <dbReference type="EMBL" id="ETL24897.1"/>
    </source>
</evidence>
<organism evidence="1">
    <name type="scientific">Phytophthora nicotianae</name>
    <name type="common">Potato buckeye rot agent</name>
    <name type="synonym">Phytophthora parasitica</name>
    <dbReference type="NCBI Taxonomy" id="4792"/>
    <lineage>
        <taxon>Eukaryota</taxon>
        <taxon>Sar</taxon>
        <taxon>Stramenopiles</taxon>
        <taxon>Oomycota</taxon>
        <taxon>Peronosporomycetes</taxon>
        <taxon>Peronosporales</taxon>
        <taxon>Peronosporaceae</taxon>
        <taxon>Phytophthora</taxon>
    </lineage>
</organism>
<evidence type="ECO:0000313" key="2">
    <source>
        <dbReference type="EMBL" id="ETL78112.1"/>
    </source>
</evidence>
<name>W2HUL1_PHYNI</name>
<dbReference type="EMBL" id="KI683358">
    <property type="protein sequence ID" value="ETL78112.1"/>
    <property type="molecule type" value="Genomic_DNA"/>
</dbReference>
<reference evidence="2" key="1">
    <citation type="submission" date="2013-11" db="EMBL/GenBank/DDBJ databases">
        <title>The Genome Sequence of Phytophthora parasitica CHvinca01.</title>
        <authorList>
            <consortium name="The Broad Institute Genomics Platform"/>
            <person name="Russ C."/>
            <person name="Tyler B."/>
            <person name="Panabieres F."/>
            <person name="Shan W."/>
            <person name="Tripathy S."/>
            <person name="Grunwald N."/>
            <person name="Machado M."/>
            <person name="Johnson C.S."/>
            <person name="Arredondo F."/>
            <person name="Hong C."/>
            <person name="Coffey M."/>
            <person name="Young S.K."/>
            <person name="Zeng Q."/>
            <person name="Gargeya S."/>
            <person name="Fitzgerald M."/>
            <person name="Abouelleil A."/>
            <person name="Alvarado L."/>
            <person name="Chapman S.B."/>
            <person name="Gainer-Dewar J."/>
            <person name="Goldberg J."/>
            <person name="Griggs A."/>
            <person name="Gujja S."/>
            <person name="Hansen M."/>
            <person name="Howarth C."/>
            <person name="Imamovic A."/>
            <person name="Ireland A."/>
            <person name="Larimer J."/>
            <person name="McCowan C."/>
            <person name="Murphy C."/>
            <person name="Pearson M."/>
            <person name="Poon T.W."/>
            <person name="Priest M."/>
            <person name="Roberts A."/>
            <person name="Saif S."/>
            <person name="Shea T."/>
            <person name="Sykes S."/>
            <person name="Wortman J."/>
            <person name="Nusbaum C."/>
            <person name="Birren B."/>
        </authorList>
    </citation>
    <scope>NUCLEOTIDE SEQUENCE [LARGE SCALE GENOMIC DNA]</scope>
    <source>
        <strain evidence="2">CHvinca01</strain>
    </source>
</reference>
<accession>W2HUL1</accession>
<dbReference type="EMBL" id="KI676638">
    <property type="protein sequence ID" value="ETL24897.1"/>
    <property type="molecule type" value="Genomic_DNA"/>
</dbReference>
<dbReference type="Proteomes" id="UP000053864">
    <property type="component" value="Unassembled WGS sequence"/>
</dbReference>
<sequence length="42" mass="4890">MKPEQAFADSWIYWHRFGGMHSRIFSEAAHGFMAAIGIFRQC</sequence>
<gene>
    <name evidence="1" type="ORF">L916_21173</name>
    <name evidence="2" type="ORF">L917_21028</name>
</gene>
<protein>
    <submittedName>
        <fullName evidence="1">Uncharacterized protein</fullName>
    </submittedName>
</protein>
<reference evidence="1" key="2">
    <citation type="submission" date="2013-11" db="EMBL/GenBank/DDBJ databases">
        <title>The Genome Sequence of Phytophthora parasitica CJ05E6.</title>
        <authorList>
            <consortium name="The Broad Institute Genomics Platform"/>
            <person name="Russ C."/>
            <person name="Tyler B."/>
            <person name="Panabieres F."/>
            <person name="Shan W."/>
            <person name="Tripathy S."/>
            <person name="Grunwald N."/>
            <person name="Machado M."/>
            <person name="Johnson C.S."/>
            <person name="Arredondo F."/>
            <person name="Hong C."/>
            <person name="Coffey M."/>
            <person name="Young S.K."/>
            <person name="Zeng Q."/>
            <person name="Gargeya S."/>
            <person name="Fitzgerald M."/>
            <person name="Abouelleil A."/>
            <person name="Alvarado L."/>
            <person name="Chapman S.B."/>
            <person name="Gainer-Dewar J."/>
            <person name="Goldberg J."/>
            <person name="Griggs A."/>
            <person name="Gujja S."/>
            <person name="Hansen M."/>
            <person name="Howarth C."/>
            <person name="Imamovic A."/>
            <person name="Ireland A."/>
            <person name="Larimer J."/>
            <person name="McCowan C."/>
            <person name="Murphy C."/>
            <person name="Pearson M."/>
            <person name="Poon T.W."/>
            <person name="Priest M."/>
            <person name="Roberts A."/>
            <person name="Saif S."/>
            <person name="Shea T."/>
            <person name="Sykes S."/>
            <person name="Wortman J."/>
            <person name="Nusbaum C."/>
            <person name="Birren B."/>
        </authorList>
    </citation>
    <scope>NUCLEOTIDE SEQUENCE [LARGE SCALE GENOMIC DNA]</scope>
    <source>
        <strain evidence="1">CJ05E6</strain>
    </source>
</reference>
<dbReference type="AlphaFoldDB" id="W2HUL1"/>